<dbReference type="EMBL" id="CP015267">
    <property type="protein sequence ID" value="ASL17557.1"/>
    <property type="molecule type" value="Genomic_DNA"/>
</dbReference>
<dbReference type="EMBL" id="JASZZX010000038">
    <property type="protein sequence ID" value="MDM3929492.1"/>
    <property type="molecule type" value="Genomic_DNA"/>
</dbReference>
<evidence type="ECO:0000259" key="2">
    <source>
        <dbReference type="Pfam" id="PF11716"/>
    </source>
</evidence>
<evidence type="ECO:0000313" key="3">
    <source>
        <dbReference type="EMBL" id="ASL17557.1"/>
    </source>
</evidence>
<evidence type="ECO:0000313" key="6">
    <source>
        <dbReference type="Proteomes" id="UP001529272"/>
    </source>
</evidence>
<evidence type="ECO:0000313" key="5">
    <source>
        <dbReference type="Proteomes" id="UP000198286"/>
    </source>
</evidence>
<gene>
    <name evidence="3" type="ORF">MYCOZU2_05201</name>
    <name evidence="4" type="ORF">QRB35_26300</name>
</gene>
<evidence type="ECO:0000313" key="4">
    <source>
        <dbReference type="EMBL" id="MDM3929492.1"/>
    </source>
</evidence>
<dbReference type="Gene3D" id="1.20.120.450">
    <property type="entry name" value="dinb family like domain"/>
    <property type="match status" value="1"/>
</dbReference>
<dbReference type="InterPro" id="IPR024344">
    <property type="entry name" value="MDMPI_metal-binding"/>
</dbReference>
<dbReference type="GO" id="GO:0046872">
    <property type="term" value="F:metal ion binding"/>
    <property type="evidence" value="ECO:0007669"/>
    <property type="project" value="InterPro"/>
</dbReference>
<feature type="region of interest" description="Disordered" evidence="1">
    <location>
        <begin position="255"/>
        <end position="279"/>
    </location>
</feature>
<dbReference type="SUPFAM" id="SSF109854">
    <property type="entry name" value="DinB/YfiT-like putative metalloenzymes"/>
    <property type="match status" value="1"/>
</dbReference>
<dbReference type="InterPro" id="IPR017517">
    <property type="entry name" value="Maleyloyr_isom"/>
</dbReference>
<proteinExistence type="predicted"/>
<name>A0A7U5MQ32_MYCIT</name>
<protein>
    <submittedName>
        <fullName evidence="4">TIGR03084 family metal-binding protein</fullName>
    </submittedName>
    <submittedName>
        <fullName evidence="3">Wyosine base formation</fullName>
    </submittedName>
</protein>
<dbReference type="Proteomes" id="UP000198286">
    <property type="component" value="Chromosome"/>
</dbReference>
<reference evidence="4" key="3">
    <citation type="submission" date="2023-06" db="EMBL/GenBank/DDBJ databases">
        <authorList>
            <person name="Spilker T."/>
        </authorList>
    </citation>
    <scope>NUCLEOTIDE SEQUENCE</scope>
    <source>
        <strain evidence="4">FLAC1071</strain>
    </source>
</reference>
<dbReference type="InterPro" id="IPR034660">
    <property type="entry name" value="DinB/YfiT-like"/>
</dbReference>
<keyword evidence="6" id="KW-1185">Reference proteome</keyword>
<feature type="compositionally biased region" description="Polar residues" evidence="1">
    <location>
        <begin position="268"/>
        <end position="279"/>
    </location>
</feature>
<feature type="domain" description="Mycothiol-dependent maleylpyruvate isomerase metal-binding" evidence="2">
    <location>
        <begin position="12"/>
        <end position="146"/>
    </location>
</feature>
<evidence type="ECO:0000256" key="1">
    <source>
        <dbReference type="SAM" id="MobiDB-lite"/>
    </source>
</evidence>
<dbReference type="NCBIfam" id="TIGR03083">
    <property type="entry name" value="maleylpyruvate isomerase family mycothiol-dependent enzyme"/>
    <property type="match status" value="1"/>
</dbReference>
<dbReference type="RefSeq" id="WP_089152257.1">
    <property type="nucleotide sequence ID" value="NZ_CP015267.1"/>
</dbReference>
<reference evidence="3 5" key="1">
    <citation type="journal article" date="2017" name="Lancet Infect. Dis.">
        <title>Global outbreak of severe Mycobacterium chimaera disease after cardiac surgery: a molecular epidemiological study.</title>
        <authorList>
            <person name="van Ingen J."/>
            <person name="Kohl T."/>
            <person name="Kranzer K."/>
            <person name="Hasse B."/>
            <person name="Keller P."/>
            <person name="Szafranska A."/>
            <person name="Hillemann D."/>
            <person name="Chand M."/>
            <person name="Schreiber P."/>
            <person name="Sommerstein R."/>
            <person name="Berger C."/>
            <person name="Genoni M."/>
            <person name="Ruegg C."/>
            <person name="Troillet N."/>
            <person name="Widmer A.F."/>
            <person name="Becker S.L."/>
            <person name="Herrmann M."/>
            <person name="Eckmanns T."/>
            <person name="Haller S."/>
            <person name="Hoeller C."/>
            <person name="Debast S.B."/>
            <person name="Wolfhagen M.J."/>
            <person name="Hopman J."/>
            <person name="Kluytmans J."/>
            <person name="Langelaar M."/>
            <person name="Notermans D.W."/>
            <person name="ten Oever J."/>
            <person name="van den Barselaar P."/>
            <person name="Vonk A.B.A."/>
            <person name="Vos M.C."/>
            <person name="Ahmed N."/>
            <person name="Brown T."/>
            <person name="Crook D."/>
            <person name="Lamagni T."/>
            <person name="Phin N."/>
            <person name="Smith E.G."/>
            <person name="Zambon M."/>
            <person name="Serr A."/>
            <person name="Goetting T."/>
            <person name="Ebner W."/>
            <person name="Thuermer A."/>
            <person name="Utpatel C."/>
            <person name="Sproer C."/>
            <person name="Bunk B."/>
            <person name="Nubel U."/>
            <person name="Bloemberg G."/>
            <person name="Bottger E."/>
            <person name="Niemann S."/>
            <person name="Wagner D."/>
            <person name="Sax H."/>
        </authorList>
    </citation>
    <scope>NUCLEOTIDE SEQUENCE [LARGE SCALE GENOMIC DNA]</scope>
    <source>
        <strain evidence="3 5">ZUERICH-2</strain>
    </source>
</reference>
<dbReference type="AlphaFoldDB" id="A0A7U5MQ32"/>
<dbReference type="NCBIfam" id="TIGR03084">
    <property type="entry name" value="TIGR03084 family metal-binding protein"/>
    <property type="match status" value="1"/>
</dbReference>
<accession>A0A7U5MQ32</accession>
<dbReference type="Proteomes" id="UP001529272">
    <property type="component" value="Unassembled WGS sequence"/>
</dbReference>
<sequence>MDVIDSLVGDLNAETDELISVIGPLTRKQWDTLTPAPGWTIGDQVTHLLVTESRACLAAADTSAFAHMRSADLADPGRLDRAVTGRRATPPAEAITELLAQREKLVKQLRTLPPRARIPWYGPDMGVASMLTARLMETWAHGQDIRDALRLAPSASDRLRHICRIGVATRHFSYLVNKRDVPEAPIAITLSAPDGASWFYGDEKARDTVSGSALDFCLVVTRRRHFADTALVASGDTALEWLAIAQAYAGAPGEGRKPGQFVNDNDHSANWTSTSGAQG</sequence>
<organism evidence="3 5">
    <name type="scientific">Mycobacterium intracellulare subsp. chimaera</name>
    <dbReference type="NCBI Taxonomy" id="222805"/>
    <lineage>
        <taxon>Bacteria</taxon>
        <taxon>Bacillati</taxon>
        <taxon>Actinomycetota</taxon>
        <taxon>Actinomycetes</taxon>
        <taxon>Mycobacteriales</taxon>
        <taxon>Mycobacteriaceae</taxon>
        <taxon>Mycobacterium</taxon>
        <taxon>Mycobacterium avium complex (MAC)</taxon>
    </lineage>
</organism>
<dbReference type="InterPro" id="IPR017518">
    <property type="entry name" value="CHP03084"/>
</dbReference>
<reference evidence="4" key="2">
    <citation type="submission" date="2023-06" db="EMBL/GenBank/DDBJ databases">
        <title>Itaconate inhibition of nontuberculous mycobacteria.</title>
        <authorList>
            <person name="Breen P."/>
            <person name="Zimbric M."/>
            <person name="Caverly L."/>
        </authorList>
    </citation>
    <scope>NUCLEOTIDE SEQUENCE</scope>
    <source>
        <strain evidence="4">FLAC1071</strain>
    </source>
</reference>
<dbReference type="Pfam" id="PF11716">
    <property type="entry name" value="MDMPI_N"/>
    <property type="match status" value="1"/>
</dbReference>